<keyword evidence="5" id="KW-0677">Repeat</keyword>
<dbReference type="InterPro" id="IPR045260">
    <property type="entry name" value="Sec12-like"/>
</dbReference>
<evidence type="ECO:0000256" key="12">
    <source>
        <dbReference type="SAM" id="Phobius"/>
    </source>
</evidence>
<dbReference type="GO" id="GO:0015031">
    <property type="term" value="P:protein transport"/>
    <property type="evidence" value="ECO:0007669"/>
    <property type="project" value="UniProtKB-KW"/>
</dbReference>
<reference evidence="13" key="2">
    <citation type="submission" date="2021-01" db="UniProtKB">
        <authorList>
            <consortium name="EnsemblPlants"/>
        </authorList>
    </citation>
    <scope>IDENTIFICATION</scope>
</reference>
<dbReference type="InParanoid" id="A0A7N2N0N9"/>
<dbReference type="PROSITE" id="PS50082">
    <property type="entry name" value="WD_REPEATS_2"/>
    <property type="match status" value="1"/>
</dbReference>
<evidence type="ECO:0000256" key="10">
    <source>
        <dbReference type="ARBA" id="ARBA00023136"/>
    </source>
</evidence>
<evidence type="ECO:0000256" key="11">
    <source>
        <dbReference type="PROSITE-ProRule" id="PRU00221"/>
    </source>
</evidence>
<dbReference type="GO" id="GO:0003400">
    <property type="term" value="P:regulation of COPII vesicle coating"/>
    <property type="evidence" value="ECO:0007669"/>
    <property type="project" value="TreeGrafter"/>
</dbReference>
<accession>A0A7N2N0N9</accession>
<evidence type="ECO:0000256" key="5">
    <source>
        <dbReference type="ARBA" id="ARBA00022737"/>
    </source>
</evidence>
<dbReference type="Gene3D" id="2.130.10.10">
    <property type="entry name" value="YVTN repeat-like/Quinoprotein amine dehydrogenase"/>
    <property type="match status" value="1"/>
</dbReference>
<dbReference type="GO" id="GO:0005085">
    <property type="term" value="F:guanyl-nucleotide exchange factor activity"/>
    <property type="evidence" value="ECO:0007669"/>
    <property type="project" value="InterPro"/>
</dbReference>
<dbReference type="FunFam" id="2.130.10.10:FF:000612">
    <property type="entry name" value="SEC12-like protein 2"/>
    <property type="match status" value="1"/>
</dbReference>
<keyword evidence="4 12" id="KW-0812">Transmembrane</keyword>
<dbReference type="InterPro" id="IPR015943">
    <property type="entry name" value="WD40/YVTN_repeat-like_dom_sf"/>
</dbReference>
<evidence type="ECO:0000256" key="1">
    <source>
        <dbReference type="ARBA" id="ARBA00004389"/>
    </source>
</evidence>
<dbReference type="PANTHER" id="PTHR23284">
    <property type="entry name" value="PROLACTIN REGULATORY ELEMENT BINDING PROTEIN"/>
    <property type="match status" value="1"/>
</dbReference>
<keyword evidence="7" id="KW-0931">ER-Golgi transport</keyword>
<dbReference type="RefSeq" id="XP_030943641.1">
    <property type="nucleotide sequence ID" value="XM_031087781.1"/>
</dbReference>
<evidence type="ECO:0000256" key="9">
    <source>
        <dbReference type="ARBA" id="ARBA00022989"/>
    </source>
</evidence>
<evidence type="ECO:0000313" key="13">
    <source>
        <dbReference type="EnsemblPlants" id="QL11p050299:mrna"/>
    </source>
</evidence>
<dbReference type="OMA" id="YYVQPRI"/>
<dbReference type="SMART" id="SM00320">
    <property type="entry name" value="WD40"/>
    <property type="match status" value="4"/>
</dbReference>
<dbReference type="SUPFAM" id="SSF50998">
    <property type="entry name" value="Quinoprotein alcohol dehydrogenase-like"/>
    <property type="match status" value="1"/>
</dbReference>
<keyword evidence="8" id="KW-0653">Protein transport</keyword>
<dbReference type="Pfam" id="PF00400">
    <property type="entry name" value="WD40"/>
    <property type="match status" value="2"/>
</dbReference>
<sequence>MRRKNIPSPNSKKYGVPLYSVGWVLIRFKDRDRSGDNGEVSNSTQYYVVLAGGGGEGRSGIPNAVLISSFDSDTNSLSDHPVFKLETRSDLPYRTAVHPNGDGVLCSFPNSCRWYEMGEKGSEELYKLILKESDKLQPRLEDVGQQLSLVFNNEGSALAAGGEDGNLRVFEWPSMVIILDEASAHKSVKDLDFSPDGKYLVSLGNSGPAKVWDLTSKTTTASLPKENDEVFCFCRFSVSNDANQVLYIAAATGKGGSIVTWDTKTWKRIGSKTVVRDTISAFSVSPDGKFLACGTTQGDVFILNSASKQVQTVVRKAHLGFVTALSFSHDSRALASVSLDSSARVTLIEEKKEAGELSLWVVFVILLAVVAYFMKNQGIQLGATVLKIFKSL</sequence>
<dbReference type="AlphaFoldDB" id="A0A7N2N0N9"/>
<keyword evidence="3 11" id="KW-0853">WD repeat</keyword>
<keyword evidence="10 12" id="KW-0472">Membrane</keyword>
<dbReference type="GeneID" id="115968393"/>
<keyword evidence="9 12" id="KW-1133">Transmembrane helix</keyword>
<dbReference type="PANTHER" id="PTHR23284:SF0">
    <property type="entry name" value="PROLACTIN REGULATORY ELEMENT-BINDING PROTEIN"/>
    <property type="match status" value="1"/>
</dbReference>
<evidence type="ECO:0000256" key="7">
    <source>
        <dbReference type="ARBA" id="ARBA00022892"/>
    </source>
</evidence>
<evidence type="ECO:0000256" key="6">
    <source>
        <dbReference type="ARBA" id="ARBA00022824"/>
    </source>
</evidence>
<dbReference type="OrthoDB" id="2013972at2759"/>
<dbReference type="GO" id="GO:0005789">
    <property type="term" value="C:endoplasmic reticulum membrane"/>
    <property type="evidence" value="ECO:0007669"/>
    <property type="project" value="UniProtKB-SubCell"/>
</dbReference>
<dbReference type="Gramene" id="QL11p050299:mrna">
    <property type="protein sequence ID" value="QL11p050299:mrna"/>
    <property type="gene ID" value="QL11p050299"/>
</dbReference>
<keyword evidence="14" id="KW-1185">Reference proteome</keyword>
<dbReference type="EMBL" id="LRBV02000011">
    <property type="status" value="NOT_ANNOTATED_CDS"/>
    <property type="molecule type" value="Genomic_DNA"/>
</dbReference>
<feature type="repeat" description="WD" evidence="11">
    <location>
        <begin position="181"/>
        <end position="222"/>
    </location>
</feature>
<feature type="transmembrane region" description="Helical" evidence="12">
    <location>
        <begin position="357"/>
        <end position="374"/>
    </location>
</feature>
<proteinExistence type="predicted"/>
<organism evidence="13 14">
    <name type="scientific">Quercus lobata</name>
    <name type="common">Valley oak</name>
    <dbReference type="NCBI Taxonomy" id="97700"/>
    <lineage>
        <taxon>Eukaryota</taxon>
        <taxon>Viridiplantae</taxon>
        <taxon>Streptophyta</taxon>
        <taxon>Embryophyta</taxon>
        <taxon>Tracheophyta</taxon>
        <taxon>Spermatophyta</taxon>
        <taxon>Magnoliopsida</taxon>
        <taxon>eudicotyledons</taxon>
        <taxon>Gunneridae</taxon>
        <taxon>Pentapetalae</taxon>
        <taxon>rosids</taxon>
        <taxon>fabids</taxon>
        <taxon>Fagales</taxon>
        <taxon>Fagaceae</taxon>
        <taxon>Quercus</taxon>
    </lineage>
</organism>
<evidence type="ECO:0000256" key="3">
    <source>
        <dbReference type="ARBA" id="ARBA00022574"/>
    </source>
</evidence>
<dbReference type="EnsemblPlants" id="QL11p050299:mrna">
    <property type="protein sequence ID" value="QL11p050299:mrna"/>
    <property type="gene ID" value="QL11p050299"/>
</dbReference>
<keyword evidence="6" id="KW-0256">Endoplasmic reticulum</keyword>
<dbReference type="InterPro" id="IPR011047">
    <property type="entry name" value="Quinoprotein_ADH-like_sf"/>
</dbReference>
<dbReference type="GO" id="GO:0006888">
    <property type="term" value="P:endoplasmic reticulum to Golgi vesicle-mediated transport"/>
    <property type="evidence" value="ECO:0007669"/>
    <property type="project" value="TreeGrafter"/>
</dbReference>
<dbReference type="Proteomes" id="UP000594261">
    <property type="component" value="Chromosome 11"/>
</dbReference>
<evidence type="ECO:0000256" key="4">
    <source>
        <dbReference type="ARBA" id="ARBA00022692"/>
    </source>
</evidence>
<evidence type="ECO:0000313" key="14">
    <source>
        <dbReference type="Proteomes" id="UP000594261"/>
    </source>
</evidence>
<gene>
    <name evidence="13" type="primary">LOC115968393</name>
</gene>
<dbReference type="FunCoup" id="A0A7N2N0N9">
    <property type="interactions" value="3929"/>
</dbReference>
<reference evidence="13 14" key="1">
    <citation type="journal article" date="2016" name="G3 (Bethesda)">
        <title>First Draft Assembly and Annotation of the Genome of a California Endemic Oak Quercus lobata Nee (Fagaceae).</title>
        <authorList>
            <person name="Sork V.L."/>
            <person name="Fitz-Gibbon S.T."/>
            <person name="Puiu D."/>
            <person name="Crepeau M."/>
            <person name="Gugger P.F."/>
            <person name="Sherman R."/>
            <person name="Stevens K."/>
            <person name="Langley C.H."/>
            <person name="Pellegrini M."/>
            <person name="Salzberg S.L."/>
        </authorList>
    </citation>
    <scope>NUCLEOTIDE SEQUENCE [LARGE SCALE GENOMIC DNA]</scope>
    <source>
        <strain evidence="13 14">cv. SW786</strain>
    </source>
</reference>
<dbReference type="KEGG" id="qlo:115968393"/>
<keyword evidence="2" id="KW-0813">Transport</keyword>
<evidence type="ECO:0000256" key="2">
    <source>
        <dbReference type="ARBA" id="ARBA00022448"/>
    </source>
</evidence>
<comment type="subcellular location">
    <subcellularLocation>
        <location evidence="1">Endoplasmic reticulum membrane</location>
        <topology evidence="1">Single-pass membrane protein</topology>
    </subcellularLocation>
</comment>
<protein>
    <recommendedName>
        <fullName evidence="15">SEC12-like protein 2</fullName>
    </recommendedName>
</protein>
<dbReference type="InterPro" id="IPR001680">
    <property type="entry name" value="WD40_rpt"/>
</dbReference>
<evidence type="ECO:0000256" key="8">
    <source>
        <dbReference type="ARBA" id="ARBA00022927"/>
    </source>
</evidence>
<name>A0A7N2N0N9_QUELO</name>
<evidence type="ECO:0008006" key="15">
    <source>
        <dbReference type="Google" id="ProtNLM"/>
    </source>
</evidence>